<keyword evidence="8" id="KW-1185">Reference proteome</keyword>
<gene>
    <name evidence="5" type="ORF">CGC20_29350</name>
    <name evidence="6" type="ORF">CGC21_12885</name>
    <name evidence="4" type="ORF">LDBPK_361150</name>
    <name evidence="2" type="ORF">LdCL_360016600</name>
    <name evidence="3" type="ORF">LDHU3_36.1490</name>
</gene>
<dbReference type="EMBL" id="LR812656">
    <property type="protein sequence ID" value="CAC5434685.1"/>
    <property type="molecule type" value="Genomic_DNA"/>
</dbReference>
<dbReference type="EMBL" id="FR799623">
    <property type="protein sequence ID" value="CBZ38554.1"/>
    <property type="molecule type" value="Genomic_DNA"/>
</dbReference>
<reference evidence="2 8" key="4">
    <citation type="journal article" date="2018" name="Sci. Rep.">
        <title>A complete Leishmania donovani reference genome identifies novel genetic variations associated with virulence.</title>
        <authorList>
            <person name="Lypaczewski P."/>
            <person name="Hoshizaki J."/>
            <person name="Zhang W.-W."/>
            <person name="McCall L.-I."/>
            <person name="Torcivia-Rodriguez J."/>
            <person name="Simonyan V."/>
            <person name="Kaur A."/>
            <person name="Dewar K."/>
            <person name="Matlashewski G."/>
        </authorList>
    </citation>
    <scope>NUCLEOTIDE SEQUENCE [LARGE SCALE GENOMIC DNA]</scope>
    <source>
        <strain evidence="2 8">LdCL</strain>
    </source>
</reference>
<dbReference type="Proteomes" id="UP000601710">
    <property type="component" value="Chromosome 36"/>
</dbReference>
<name>A0A3Q8IJY0_LEIDO</name>
<reference evidence="4" key="2">
    <citation type="submission" date="2011-01" db="EMBL/GenBank/DDBJ databases">
        <authorList>
            <person name="Zhao B.P."/>
            <person name="Ren Z.A."/>
            <person name="Li C.D."/>
        </authorList>
    </citation>
    <scope>NUCLEOTIDE SEQUENCE</scope>
    <source>
        <strain evidence="4">BPK282A1</strain>
    </source>
</reference>
<dbReference type="OMA" id="SWRATCF"/>
<reference evidence="10" key="6">
    <citation type="submission" date="2019-02" db="EMBL/GenBank/DDBJ databases">
        <title>FDA dAtabase for Regulatory Grade micrObial Sequences (FDA-ARGOS): Supporting development and validation of Infectious Disease Dx tests.</title>
        <authorList>
            <person name="Duncan R."/>
            <person name="Fisher C."/>
            <person name="Tallon L."/>
            <person name="Sadzewicz L."/>
            <person name="Sengamalay N."/>
            <person name="Ott S."/>
            <person name="Godinez A."/>
            <person name="Nagaraj S."/>
            <person name="Vavikolanu K."/>
            <person name="Vyas G."/>
            <person name="Nadendla S."/>
            <person name="Aluvathingal J."/>
            <person name="Sichtig H."/>
        </authorList>
    </citation>
    <scope>NUCLEOTIDE SEQUENCE [LARGE SCALE GENOMIC DNA]</scope>
    <source>
        <strain evidence="10">FDAARGOS_360</strain>
    </source>
</reference>
<evidence type="ECO:0000313" key="2">
    <source>
        <dbReference type="EMBL" id="AYU83460.1"/>
    </source>
</evidence>
<dbReference type="GeneID" id="13388117"/>
<evidence type="ECO:0000313" key="3">
    <source>
        <dbReference type="EMBL" id="CAC5434685.1"/>
    </source>
</evidence>
<accession>E9BTH5</accession>
<dbReference type="OrthoDB" id="256047at2759"/>
<evidence type="ECO:0000313" key="6">
    <source>
        <dbReference type="EMBL" id="TPP48227.1"/>
    </source>
</evidence>
<feature type="chain" id="PRO_5044599611" evidence="1">
    <location>
        <begin position="25"/>
        <end position="153"/>
    </location>
</feature>
<dbReference type="EMBL" id="RHLC01000054">
    <property type="protein sequence ID" value="TPP48227.1"/>
    <property type="molecule type" value="Genomic_DNA"/>
</dbReference>
<evidence type="ECO:0000313" key="5">
    <source>
        <dbReference type="EMBL" id="TPP42328.1"/>
    </source>
</evidence>
<protein>
    <submittedName>
        <fullName evidence="3">Hypothetical_protein_conserved</fullName>
    </submittedName>
</protein>
<reference evidence="7" key="3">
    <citation type="submission" date="2011-02" db="EMBL/GenBank/DDBJ databases">
        <title>Whole genome sequencing of Leishmania donovani clinical lines reveals dynamic variation related to drug resistance.</title>
        <authorList>
            <person name="Downing T."/>
            <person name="Imamura H."/>
            <person name="Sanders M."/>
            <person name="Decuypere S."/>
            <person name="Hertz-Fowler C."/>
            <person name="Clark T.G."/>
            <person name="Rijal S."/>
            <person name="Sundar S."/>
            <person name="Quail M.A."/>
            <person name="De Doncker S."/>
            <person name="Maes I."/>
            <person name="Vanaerschot M."/>
            <person name="Stark O."/>
            <person name="Schonian G."/>
            <person name="Dujardin J.C."/>
            <person name="Berriman M."/>
        </authorList>
    </citation>
    <scope>NUCLEOTIDE SEQUENCE [LARGE SCALE GENOMIC DNA]</scope>
    <source>
        <strain evidence="7">BPK282A1</strain>
    </source>
</reference>
<reference evidence="4 7" key="1">
    <citation type="journal article" date="2011" name="Genome Res.">
        <title>Whole genome sequencing of multiple Leishmania donovani clinical isolates provides insights into population structure and mechanisms of drug resistance.</title>
        <authorList>
            <person name="Downing T."/>
            <person name="Imamura H."/>
            <person name="Decuypere S."/>
            <person name="Clark T.G."/>
            <person name="Coombs G.H."/>
            <person name="Cotton J.A."/>
            <person name="Hilley J.D."/>
            <person name="de Doncker S."/>
            <person name="Maes I."/>
            <person name="Mottram J.C."/>
            <person name="Quail M.A."/>
            <person name="Rijal S."/>
            <person name="Sanders M."/>
            <person name="Schonian G."/>
            <person name="Stark O."/>
            <person name="Sundar S."/>
            <person name="Vanaerschot M."/>
            <person name="Hertz-Fowler C."/>
            <person name="Dujardin J.C."/>
            <person name="Berriman M."/>
        </authorList>
    </citation>
    <scope>NUCLEOTIDE SEQUENCE [LARGE SCALE GENOMIC DNA]</scope>
    <source>
        <strain evidence="4 7">BPK282A1</strain>
    </source>
</reference>
<dbReference type="Proteomes" id="UP000008980">
    <property type="component" value="Chromosome 36"/>
</dbReference>
<dbReference type="EMBL" id="RHLD01000002">
    <property type="protein sequence ID" value="TPP42328.1"/>
    <property type="molecule type" value="Genomic_DNA"/>
</dbReference>
<evidence type="ECO:0000256" key="1">
    <source>
        <dbReference type="SAM" id="SignalP"/>
    </source>
</evidence>
<reference evidence="3" key="8">
    <citation type="submission" date="2020-06" db="EMBL/GenBank/DDBJ databases">
        <authorList>
            <person name="Camacho E."/>
            <person name="Gonzalez-de la Fuente S."/>
            <person name="Rastrojo A."/>
            <person name="Peiro-Pastor R."/>
            <person name="Solana JC."/>
            <person name="Tabera L."/>
            <person name="Gamarro F."/>
            <person name="Carrasco-Ramiro F."/>
            <person name="Requena JM."/>
            <person name="Aguado B."/>
        </authorList>
    </citation>
    <scope>NUCLEOTIDE SEQUENCE</scope>
</reference>
<evidence type="ECO:0000313" key="8">
    <source>
        <dbReference type="Proteomes" id="UP000274082"/>
    </source>
</evidence>
<evidence type="ECO:0000313" key="4">
    <source>
        <dbReference type="EMBL" id="CBZ38554.1"/>
    </source>
</evidence>
<proteinExistence type="predicted"/>
<reference evidence="5" key="7">
    <citation type="submission" date="2019-02" db="EMBL/GenBank/DDBJ databases">
        <title>FDA dAtabase for Regulatory Grade micrObial Sequences (FDA-ARGOS): Supporting development and validation of Infectious Disease Dx tests.</title>
        <authorList>
            <person name="Duncan R."/>
            <person name="Fisher C."/>
            <person name="Tallon L.J."/>
            <person name="Sadzewicz L."/>
            <person name="Sengamalay N."/>
            <person name="Ott S."/>
            <person name="Godinez A."/>
            <person name="Nagaraj S."/>
            <person name="Nadendla S."/>
            <person name="Sichtig H."/>
        </authorList>
    </citation>
    <scope>NUCLEOTIDE SEQUENCE</scope>
    <source>
        <strain evidence="5">FDAARGOS_360</strain>
        <strain evidence="6">FDAARGOS_361</strain>
    </source>
</reference>
<dbReference type="RefSeq" id="XP_003865232.1">
    <property type="nucleotide sequence ID" value="XM_003865184.1"/>
</dbReference>
<organism evidence="2 8">
    <name type="scientific">Leishmania donovani</name>
    <dbReference type="NCBI Taxonomy" id="5661"/>
    <lineage>
        <taxon>Eukaryota</taxon>
        <taxon>Discoba</taxon>
        <taxon>Euglenozoa</taxon>
        <taxon>Kinetoplastea</taxon>
        <taxon>Metakinetoplastina</taxon>
        <taxon>Trypanosomatida</taxon>
        <taxon>Trypanosomatidae</taxon>
        <taxon>Leishmaniinae</taxon>
        <taxon>Leishmania</taxon>
    </lineage>
</organism>
<dbReference type="Proteomes" id="UP000274082">
    <property type="component" value="Chromosome 36"/>
</dbReference>
<reference evidence="9" key="5">
    <citation type="submission" date="2019-02" db="EMBL/GenBank/DDBJ databases">
        <title>FDA dAtabase for Regulatory Grade micrObial Sequences (FDA-ARGOS): Supporting development and validation of Infectious Disease Dx tests.</title>
        <authorList>
            <person name="Duncan R."/>
            <person name="Fisher C."/>
            <person name="Tallon L."/>
            <person name="Sadzewicz L."/>
            <person name="Sengamalay N."/>
            <person name="Ott S."/>
            <person name="Godinez A."/>
            <person name="Nagaraj S."/>
            <person name="Vavikolanu K."/>
            <person name="Nadendla S."/>
            <person name="Aluvathingal J."/>
            <person name="Sichtig H."/>
        </authorList>
    </citation>
    <scope>NUCLEOTIDE SEQUENCE [LARGE SCALE GENOMIC DNA]</scope>
    <source>
        <strain evidence="9">FDAARGOS_361</strain>
    </source>
</reference>
<dbReference type="Proteomes" id="UP000318447">
    <property type="component" value="Unassembled WGS sequence"/>
</dbReference>
<dbReference type="KEGG" id="ldo:LDBPK_361150"/>
<dbReference type="Proteomes" id="UP000318821">
    <property type="component" value="Unassembled WGS sequence"/>
</dbReference>
<dbReference type="AlphaFoldDB" id="A0A3Q8IJY0"/>
<evidence type="ECO:0000313" key="7">
    <source>
        <dbReference type="Proteomes" id="UP000008980"/>
    </source>
</evidence>
<accession>A0A3Q8IJY0</accession>
<evidence type="ECO:0000313" key="10">
    <source>
        <dbReference type="Proteomes" id="UP000318821"/>
    </source>
</evidence>
<dbReference type="VEuPathDB" id="TriTrypDB:LdCL_360016600"/>
<sequence length="153" mass="16991">MASFLRTFAILCIIAGVLLQGSTARAPPRAVRAFETKFNSVSQACRGVLETECPSDGLARTDCLMEHIVDNANHECKMWLSWRANCFAYATVYLIPQGKCNFKPHQATSQLIRNCLRNTEKSELPAVCSGSPYYKSLTLRVPRRMDSDAAADL</sequence>
<keyword evidence="1" id="KW-0732">Signal</keyword>
<dbReference type="VEuPathDB" id="TriTrypDB:LdBPK_361150.1"/>
<dbReference type="VEuPathDB" id="TriTrypDB:LDHU3_36.1490"/>
<dbReference type="EMBL" id="CP029535">
    <property type="protein sequence ID" value="AYU83460.1"/>
    <property type="molecule type" value="Genomic_DNA"/>
</dbReference>
<evidence type="ECO:0000313" key="9">
    <source>
        <dbReference type="Proteomes" id="UP000318447"/>
    </source>
</evidence>
<feature type="signal peptide" evidence="1">
    <location>
        <begin position="1"/>
        <end position="24"/>
    </location>
</feature>